<dbReference type="GO" id="GO:0016020">
    <property type="term" value="C:membrane"/>
    <property type="evidence" value="ECO:0007669"/>
    <property type="project" value="UniProtKB-SubCell"/>
</dbReference>
<keyword evidence="2 5" id="KW-0812">Transmembrane</keyword>
<accession>A0A482X3S0</accession>
<dbReference type="AlphaFoldDB" id="A0A482X3S0"/>
<comment type="caution">
    <text evidence="6">The sequence shown here is derived from an EMBL/GenBank/DDBJ whole genome shotgun (WGS) entry which is preliminary data.</text>
</comment>
<keyword evidence="4 5" id="KW-0472">Membrane</keyword>
<protein>
    <recommendedName>
        <fullName evidence="8">Transmembrane protein 216</fullName>
    </recommendedName>
</protein>
<dbReference type="FunCoup" id="A0A482X3S0">
    <property type="interactions" value="364"/>
</dbReference>
<proteinExistence type="predicted"/>
<dbReference type="STRING" id="195883.A0A482X3S0"/>
<dbReference type="PANTHER" id="PTHR13531">
    <property type="entry name" value="GEO07735P1-RELATED-RELATED"/>
    <property type="match status" value="1"/>
</dbReference>
<sequence>MTSSSLMFEVLMYLNSYYFGAFAVCELLMTVFKMINLPYPNRNIVLELMVIILLCCIEYARIFLGRKGNLTQKVGPIVMSLFLTVPSFLSVVYLLLWQTYVLRLEVILCYIELVMECLESVLGVVCIGSFYKYNDF</sequence>
<evidence type="ECO:0000256" key="1">
    <source>
        <dbReference type="ARBA" id="ARBA00004141"/>
    </source>
</evidence>
<feature type="transmembrane region" description="Helical" evidence="5">
    <location>
        <begin position="12"/>
        <end position="32"/>
    </location>
</feature>
<evidence type="ECO:0000256" key="2">
    <source>
        <dbReference type="ARBA" id="ARBA00022692"/>
    </source>
</evidence>
<name>A0A482X3S0_LAOST</name>
<dbReference type="OrthoDB" id="262535at2759"/>
<evidence type="ECO:0000313" key="6">
    <source>
        <dbReference type="EMBL" id="RZF40447.1"/>
    </source>
</evidence>
<dbReference type="Proteomes" id="UP000291343">
    <property type="component" value="Unassembled WGS sequence"/>
</dbReference>
<feature type="transmembrane region" description="Helical" evidence="5">
    <location>
        <begin position="76"/>
        <end position="96"/>
    </location>
</feature>
<keyword evidence="7" id="KW-1185">Reference proteome</keyword>
<keyword evidence="3 5" id="KW-1133">Transmembrane helix</keyword>
<gene>
    <name evidence="6" type="ORF">LSTR_LSTR013909</name>
</gene>
<evidence type="ECO:0000256" key="5">
    <source>
        <dbReference type="SAM" id="Phobius"/>
    </source>
</evidence>
<evidence type="ECO:0000256" key="3">
    <source>
        <dbReference type="ARBA" id="ARBA00022989"/>
    </source>
</evidence>
<organism evidence="6 7">
    <name type="scientific">Laodelphax striatellus</name>
    <name type="common">Small brown planthopper</name>
    <name type="synonym">Delphax striatella</name>
    <dbReference type="NCBI Taxonomy" id="195883"/>
    <lineage>
        <taxon>Eukaryota</taxon>
        <taxon>Metazoa</taxon>
        <taxon>Ecdysozoa</taxon>
        <taxon>Arthropoda</taxon>
        <taxon>Hexapoda</taxon>
        <taxon>Insecta</taxon>
        <taxon>Pterygota</taxon>
        <taxon>Neoptera</taxon>
        <taxon>Paraneoptera</taxon>
        <taxon>Hemiptera</taxon>
        <taxon>Auchenorrhyncha</taxon>
        <taxon>Fulgoroidea</taxon>
        <taxon>Delphacidae</taxon>
        <taxon>Criomorphinae</taxon>
        <taxon>Laodelphax</taxon>
    </lineage>
</organism>
<dbReference type="EMBL" id="QKKF02018237">
    <property type="protein sequence ID" value="RZF40447.1"/>
    <property type="molecule type" value="Genomic_DNA"/>
</dbReference>
<dbReference type="InParanoid" id="A0A482X3S0"/>
<evidence type="ECO:0000256" key="4">
    <source>
        <dbReference type="ARBA" id="ARBA00023136"/>
    </source>
</evidence>
<dbReference type="GO" id="GO:0035869">
    <property type="term" value="C:ciliary transition zone"/>
    <property type="evidence" value="ECO:0007669"/>
    <property type="project" value="TreeGrafter"/>
</dbReference>
<feature type="transmembrane region" description="Helical" evidence="5">
    <location>
        <begin position="44"/>
        <end position="64"/>
    </location>
</feature>
<evidence type="ECO:0000313" key="7">
    <source>
        <dbReference type="Proteomes" id="UP000291343"/>
    </source>
</evidence>
<comment type="subcellular location">
    <subcellularLocation>
        <location evidence="1">Membrane</location>
        <topology evidence="1">Multi-pass membrane protein</topology>
    </subcellularLocation>
</comment>
<dbReference type="PANTHER" id="PTHR13531:SF0">
    <property type="entry name" value="GEO07735P1-RELATED"/>
    <property type="match status" value="1"/>
</dbReference>
<reference evidence="6 7" key="1">
    <citation type="journal article" date="2017" name="Gigascience">
        <title>Genome sequence of the small brown planthopper, Laodelphax striatellus.</title>
        <authorList>
            <person name="Zhu J."/>
            <person name="Jiang F."/>
            <person name="Wang X."/>
            <person name="Yang P."/>
            <person name="Bao Y."/>
            <person name="Zhao W."/>
            <person name="Wang W."/>
            <person name="Lu H."/>
            <person name="Wang Q."/>
            <person name="Cui N."/>
            <person name="Li J."/>
            <person name="Chen X."/>
            <person name="Luo L."/>
            <person name="Yu J."/>
            <person name="Kang L."/>
            <person name="Cui F."/>
        </authorList>
    </citation>
    <scope>NUCLEOTIDE SEQUENCE [LARGE SCALE GENOMIC DNA]</scope>
    <source>
        <strain evidence="6">Lst14</strain>
    </source>
</reference>
<dbReference type="GO" id="GO:1905515">
    <property type="term" value="P:non-motile cilium assembly"/>
    <property type="evidence" value="ECO:0007669"/>
    <property type="project" value="TreeGrafter"/>
</dbReference>
<feature type="transmembrane region" description="Helical" evidence="5">
    <location>
        <begin position="108"/>
        <end position="131"/>
    </location>
</feature>
<evidence type="ECO:0008006" key="8">
    <source>
        <dbReference type="Google" id="ProtNLM"/>
    </source>
</evidence>
<dbReference type="InterPro" id="IPR019184">
    <property type="entry name" value="Uncharacterised_TM-17"/>
</dbReference>
<dbReference type="Pfam" id="PF09799">
    <property type="entry name" value="Transmemb_17"/>
    <property type="match status" value="1"/>
</dbReference>